<dbReference type="Gene3D" id="3.10.450.50">
    <property type="match status" value="1"/>
</dbReference>
<dbReference type="EMBL" id="JABGBN010000001">
    <property type="protein sequence ID" value="NOL50919.1"/>
    <property type="molecule type" value="Genomic_DNA"/>
</dbReference>
<evidence type="ECO:0000313" key="2">
    <source>
        <dbReference type="EMBL" id="NOL50919.1"/>
    </source>
</evidence>
<dbReference type="SUPFAM" id="SSF54427">
    <property type="entry name" value="NTF2-like"/>
    <property type="match status" value="1"/>
</dbReference>
<dbReference type="InterPro" id="IPR048469">
    <property type="entry name" value="YchJ-like_M"/>
</dbReference>
<organism evidence="2 3">
    <name type="scientific">Pelistega suis</name>
    <dbReference type="NCBI Taxonomy" id="1631957"/>
    <lineage>
        <taxon>Bacteria</taxon>
        <taxon>Pseudomonadati</taxon>
        <taxon>Pseudomonadota</taxon>
        <taxon>Betaproteobacteria</taxon>
        <taxon>Burkholderiales</taxon>
        <taxon>Alcaligenaceae</taxon>
        <taxon>Pelistega</taxon>
    </lineage>
</organism>
<gene>
    <name evidence="2" type="ORF">HKX39_01830</name>
</gene>
<feature type="domain" description="YchJ-like middle NTF2-like" evidence="1">
    <location>
        <begin position="27"/>
        <end position="124"/>
    </location>
</feature>
<comment type="caution">
    <text evidence="2">The sequence shown here is derived from an EMBL/GenBank/DDBJ whole genome shotgun (WGS) entry which is preliminary data.</text>
</comment>
<dbReference type="PANTHER" id="PTHR33747">
    <property type="entry name" value="UPF0225 PROTEIN SCO1677"/>
    <property type="match status" value="1"/>
</dbReference>
<dbReference type="AlphaFoldDB" id="A0A849NZE8"/>
<evidence type="ECO:0000313" key="3">
    <source>
        <dbReference type="Proteomes" id="UP000537862"/>
    </source>
</evidence>
<dbReference type="NCBIfam" id="NF002486">
    <property type="entry name" value="PRK01752.1"/>
    <property type="match status" value="1"/>
</dbReference>
<keyword evidence="3" id="KW-1185">Reference proteome</keyword>
<accession>A0A849NZE8</accession>
<dbReference type="RefSeq" id="WP_171679600.1">
    <property type="nucleotide sequence ID" value="NZ_JABGBN010000001.1"/>
</dbReference>
<protein>
    <submittedName>
        <fullName evidence="2">YchJ family protein</fullName>
    </submittedName>
</protein>
<proteinExistence type="predicted"/>
<dbReference type="PANTHER" id="PTHR33747:SF1">
    <property type="entry name" value="ADENYLATE CYCLASE-ASSOCIATED CAP C-TERMINAL DOMAIN-CONTAINING PROTEIN"/>
    <property type="match status" value="1"/>
</dbReference>
<dbReference type="Proteomes" id="UP000537862">
    <property type="component" value="Unassembled WGS sequence"/>
</dbReference>
<evidence type="ECO:0000259" key="1">
    <source>
        <dbReference type="Pfam" id="PF17775"/>
    </source>
</evidence>
<reference evidence="2 3" key="1">
    <citation type="submission" date="2020-05" db="EMBL/GenBank/DDBJ databases">
        <authorList>
            <person name="Niu N."/>
        </authorList>
    </citation>
    <scope>NUCLEOTIDE SEQUENCE [LARGE SCALE GENOMIC DNA]</scope>
    <source>
        <strain evidence="2 3">3340-03</strain>
    </source>
</reference>
<dbReference type="Pfam" id="PF17775">
    <property type="entry name" value="YchJ_M-like"/>
    <property type="match status" value="1"/>
</dbReference>
<dbReference type="InterPro" id="IPR032710">
    <property type="entry name" value="NTF2-like_dom_sf"/>
</dbReference>
<sequence length="127" mass="14816">MRCPCCSEKLYVECCEPFHLAKAIPKTAEQLMRSRYSAYVLHKVDYIVKTTIPAQQAKLDVVAITTWSEQTDWQGLRILKYKPISGVPQAKVEFEAYYQENGERKTHHEVSIFLKIQGQWYFKDPTV</sequence>
<name>A0A849NZE8_9BURK</name>